<accession>A0A380W4Y7</accession>
<comment type="catalytic activity">
    <reaction evidence="12 13">
        <text>L-glutamine + H2O = L-glutamate + NH4(+)</text>
        <dbReference type="Rhea" id="RHEA:15889"/>
        <dbReference type="ChEBI" id="CHEBI:15377"/>
        <dbReference type="ChEBI" id="CHEBI:28938"/>
        <dbReference type="ChEBI" id="CHEBI:29985"/>
        <dbReference type="ChEBI" id="CHEBI:58359"/>
    </reaction>
</comment>
<dbReference type="NCBIfam" id="NF009475">
    <property type="entry name" value="PRK12838.1"/>
    <property type="match status" value="1"/>
</dbReference>
<evidence type="ECO:0000256" key="7">
    <source>
        <dbReference type="ARBA" id="ARBA00022741"/>
    </source>
</evidence>
<feature type="active site" description="Nucleophile" evidence="13">
    <location>
        <position position="285"/>
    </location>
</feature>
<dbReference type="Pfam" id="PF00117">
    <property type="entry name" value="GATase"/>
    <property type="match status" value="1"/>
</dbReference>
<dbReference type="OrthoDB" id="9804328at2"/>
<keyword evidence="9 13" id="KW-0315">Glutamine amidotransferase</keyword>
<evidence type="ECO:0000313" key="15">
    <source>
        <dbReference type="EMBL" id="SUU83982.1"/>
    </source>
</evidence>
<evidence type="ECO:0000313" key="16">
    <source>
        <dbReference type="Proteomes" id="UP000254343"/>
    </source>
</evidence>
<dbReference type="Proteomes" id="UP000254343">
    <property type="component" value="Unassembled WGS sequence"/>
</dbReference>
<gene>
    <name evidence="13 15" type="primary">carA</name>
    <name evidence="15" type="ORF">NCTC12722_01163</name>
</gene>
<dbReference type="AlphaFoldDB" id="A0A380W4Y7"/>
<evidence type="ECO:0000256" key="2">
    <source>
        <dbReference type="ARBA" id="ARBA00005077"/>
    </source>
</evidence>
<dbReference type="Pfam" id="PF00988">
    <property type="entry name" value="CPSase_sm_chain"/>
    <property type="match status" value="1"/>
</dbReference>
<dbReference type="HAMAP" id="MF_01209">
    <property type="entry name" value="CPSase_S_chain"/>
    <property type="match status" value="1"/>
</dbReference>
<keyword evidence="6 13" id="KW-0028">Amino-acid biosynthesis</keyword>
<dbReference type="PRINTS" id="PR00099">
    <property type="entry name" value="CPSGATASE"/>
</dbReference>
<feature type="binding site" evidence="13">
    <location>
        <position position="330"/>
    </location>
    <ligand>
        <name>L-glutamine</name>
        <dbReference type="ChEBI" id="CHEBI:58359"/>
    </ligand>
</feature>
<dbReference type="FunFam" id="3.50.30.20:FF:000001">
    <property type="entry name" value="Carbamoyl-phosphate synthase small chain"/>
    <property type="match status" value="1"/>
</dbReference>
<feature type="binding site" evidence="13">
    <location>
        <position position="286"/>
    </location>
    <ligand>
        <name>L-glutamine</name>
        <dbReference type="ChEBI" id="CHEBI:58359"/>
    </ligand>
</feature>
<evidence type="ECO:0000256" key="10">
    <source>
        <dbReference type="ARBA" id="ARBA00022975"/>
    </source>
</evidence>
<organism evidence="15 16">
    <name type="scientific">Afipia felis</name>
    <name type="common">Cat scratch disease bacillus</name>
    <dbReference type="NCBI Taxonomy" id="1035"/>
    <lineage>
        <taxon>Bacteria</taxon>
        <taxon>Pseudomonadati</taxon>
        <taxon>Pseudomonadota</taxon>
        <taxon>Alphaproteobacteria</taxon>
        <taxon>Hyphomicrobiales</taxon>
        <taxon>Nitrobacteraceae</taxon>
        <taxon>Afipia</taxon>
    </lineage>
</organism>
<keyword evidence="7 13" id="KW-0547">Nucleotide-binding</keyword>
<comment type="pathway">
    <text evidence="1 13">Pyrimidine metabolism; UMP biosynthesis via de novo pathway; (S)-dihydroorotate from bicarbonate: step 1/3.</text>
</comment>
<dbReference type="GO" id="GO:0004359">
    <property type="term" value="F:glutaminase activity"/>
    <property type="evidence" value="ECO:0007669"/>
    <property type="project" value="RHEA"/>
</dbReference>
<evidence type="ECO:0000256" key="5">
    <source>
        <dbReference type="ARBA" id="ARBA00022598"/>
    </source>
</evidence>
<evidence type="ECO:0000256" key="3">
    <source>
        <dbReference type="ARBA" id="ARBA00007800"/>
    </source>
</evidence>
<reference evidence="15 16" key="1">
    <citation type="submission" date="2018-06" db="EMBL/GenBank/DDBJ databases">
        <authorList>
            <consortium name="Pathogen Informatics"/>
            <person name="Doyle S."/>
        </authorList>
    </citation>
    <scope>NUCLEOTIDE SEQUENCE [LARGE SCALE GENOMIC DNA]</scope>
    <source>
        <strain evidence="15 16">NCTC12722</strain>
    </source>
</reference>
<evidence type="ECO:0000256" key="6">
    <source>
        <dbReference type="ARBA" id="ARBA00022605"/>
    </source>
</evidence>
<evidence type="ECO:0000256" key="12">
    <source>
        <dbReference type="ARBA" id="ARBA00049285"/>
    </source>
</evidence>
<dbReference type="InterPro" id="IPR002474">
    <property type="entry name" value="CarbamoylP_synth_ssu_N"/>
</dbReference>
<feature type="binding site" evidence="13">
    <location>
        <position position="256"/>
    </location>
    <ligand>
        <name>L-glutamine</name>
        <dbReference type="ChEBI" id="CHEBI:58359"/>
    </ligand>
</feature>
<dbReference type="InterPro" id="IPR017926">
    <property type="entry name" value="GATASE"/>
</dbReference>
<comment type="pathway">
    <text evidence="2 13">Amino-acid biosynthesis; L-arginine biosynthesis; carbamoyl phosphate from bicarbonate: step 1/1.</text>
</comment>
<feature type="region of interest" description="CPSase" evidence="13">
    <location>
        <begin position="1"/>
        <end position="207"/>
    </location>
</feature>
<evidence type="ECO:0000256" key="1">
    <source>
        <dbReference type="ARBA" id="ARBA00004812"/>
    </source>
</evidence>
<dbReference type="FunFam" id="3.40.50.880:FF:000011">
    <property type="entry name" value="Carbamoyl-phosphate synthase small chain"/>
    <property type="match status" value="1"/>
</dbReference>
<sequence length="396" mass="42536">MTTNDNSPAWPDKKPTALLVLADGTVLEGFGLGAEGSAVGEVCFNTAMTGYEEILTDPSYAGQLITFTFPHIGNVGANDEDIETVNMAATPGARGAILRASITDPSNYRSTRHLDNWLSARGIIGLAGIDTRALTALIREKGMPNAVIAHSKNGTFDLAALRKEAAAWPGLEGMDLVPMVTSAQRFDWDETDWKWGEGFGRQDKPEFHVVAIDYGIKRNILRLLAGEGCKVTVVTAKTPAEDILAMKPDGVFLSNGPGDPAATGEYAVPVIKKIVDSGVPTFGICLGHQMLGLALGGKTVKMHQGHHGANHPVKDVTTGKVEITSMNHGFAVDKTTLPKNVEQTHFSLFDDSNCGIALNDKPVFSVQYHPEASPGPRDSHYLFTRFADLMRAKKRA</sequence>
<evidence type="ECO:0000256" key="13">
    <source>
        <dbReference type="HAMAP-Rule" id="MF_01209"/>
    </source>
</evidence>
<comment type="function">
    <text evidence="13">Small subunit of the glutamine-dependent carbamoyl phosphate synthetase (CPSase). CPSase catalyzes the formation of carbamoyl phosphate from the ammonia moiety of glutamine, carbonate, and phosphate donated by ATP, constituting the first step of 2 biosynthetic pathways, one leading to arginine and/or urea and the other to pyrimidine nucleotides. The small subunit (glutamine amidotransferase) binds and cleaves glutamine to supply the large subunit with the substrate ammonia.</text>
</comment>
<dbReference type="GO" id="GO:0004088">
    <property type="term" value="F:carbamoyl-phosphate synthase (glutamine-hydrolyzing) activity"/>
    <property type="evidence" value="ECO:0007669"/>
    <property type="project" value="UniProtKB-UniRule"/>
</dbReference>
<evidence type="ECO:0000256" key="4">
    <source>
        <dbReference type="ARBA" id="ARBA00022571"/>
    </source>
</evidence>
<feature type="binding site" evidence="13">
    <location>
        <position position="327"/>
    </location>
    <ligand>
        <name>L-glutamine</name>
        <dbReference type="ChEBI" id="CHEBI:58359"/>
    </ligand>
</feature>
<evidence type="ECO:0000256" key="9">
    <source>
        <dbReference type="ARBA" id="ARBA00022962"/>
    </source>
</evidence>
<comment type="subunit">
    <text evidence="13">Composed of two chains; the small (or glutamine) chain promotes the hydrolysis of glutamine to ammonia, which is used by the large (or ammonia) chain to synthesize carbamoyl phosphate. Tetramer of heterodimers (alpha,beta)4.</text>
</comment>
<comment type="similarity">
    <text evidence="3 13">Belongs to the CarA family.</text>
</comment>
<dbReference type="UniPathway" id="UPA00068">
    <property type="reaction ID" value="UER00171"/>
</dbReference>
<feature type="active site" evidence="13">
    <location>
        <position position="369"/>
    </location>
</feature>
<comment type="catalytic activity">
    <reaction evidence="11 13">
        <text>hydrogencarbonate + L-glutamine + 2 ATP + H2O = carbamoyl phosphate + L-glutamate + 2 ADP + phosphate + 2 H(+)</text>
        <dbReference type="Rhea" id="RHEA:18633"/>
        <dbReference type="ChEBI" id="CHEBI:15377"/>
        <dbReference type="ChEBI" id="CHEBI:15378"/>
        <dbReference type="ChEBI" id="CHEBI:17544"/>
        <dbReference type="ChEBI" id="CHEBI:29985"/>
        <dbReference type="ChEBI" id="CHEBI:30616"/>
        <dbReference type="ChEBI" id="CHEBI:43474"/>
        <dbReference type="ChEBI" id="CHEBI:58228"/>
        <dbReference type="ChEBI" id="CHEBI:58359"/>
        <dbReference type="ChEBI" id="CHEBI:456216"/>
        <dbReference type="EC" id="6.3.5.5"/>
    </reaction>
</comment>
<dbReference type="InterPro" id="IPR006274">
    <property type="entry name" value="CarbamoylP_synth_ssu"/>
</dbReference>
<name>A0A380W4Y7_AFIFE</name>
<keyword evidence="8 13" id="KW-0067">ATP-binding</keyword>
<dbReference type="PRINTS" id="PR00096">
    <property type="entry name" value="GATASE"/>
</dbReference>
<dbReference type="UniPathway" id="UPA00070">
    <property type="reaction ID" value="UER00115"/>
</dbReference>
<dbReference type="InterPro" id="IPR036480">
    <property type="entry name" value="CarbP_synth_ssu_N_sf"/>
</dbReference>
<protein>
    <recommendedName>
        <fullName evidence="13">Carbamoyl phosphate synthase small chain</fullName>
        <ecNumber evidence="13">6.3.5.5</ecNumber>
    </recommendedName>
    <alternativeName>
        <fullName evidence="13">Carbamoyl phosphate synthetase glutamine chain</fullName>
    </alternativeName>
</protein>
<dbReference type="SUPFAM" id="SSF52317">
    <property type="entry name" value="Class I glutamine amidotransferase-like"/>
    <property type="match status" value="1"/>
</dbReference>
<dbReference type="RefSeq" id="WP_002718761.1">
    <property type="nucleotide sequence ID" value="NZ_UFSI01000001.1"/>
</dbReference>
<dbReference type="PROSITE" id="PS51273">
    <property type="entry name" value="GATASE_TYPE_1"/>
    <property type="match status" value="1"/>
</dbReference>
<dbReference type="NCBIfam" id="TIGR01368">
    <property type="entry name" value="CPSaseIIsmall"/>
    <property type="match status" value="1"/>
</dbReference>
<dbReference type="CDD" id="cd01744">
    <property type="entry name" value="GATase1_CPSase"/>
    <property type="match status" value="1"/>
</dbReference>
<dbReference type="InterPro" id="IPR029062">
    <property type="entry name" value="Class_I_gatase-like"/>
</dbReference>
<keyword evidence="4 13" id="KW-0055">Arginine biosynthesis</keyword>
<feature type="active site" evidence="13">
    <location>
        <position position="371"/>
    </location>
</feature>
<dbReference type="PRINTS" id="PR00097">
    <property type="entry name" value="ANTSNTHASEII"/>
</dbReference>
<dbReference type="PANTHER" id="PTHR43418">
    <property type="entry name" value="MULTIFUNCTIONAL TRYPTOPHAN BIOSYNTHESIS PROTEIN-RELATED"/>
    <property type="match status" value="1"/>
</dbReference>
<dbReference type="SUPFAM" id="SSF52021">
    <property type="entry name" value="Carbamoyl phosphate synthetase, small subunit N-terminal domain"/>
    <property type="match status" value="1"/>
</dbReference>
<dbReference type="GO" id="GO:0044205">
    <property type="term" value="P:'de novo' UMP biosynthetic process"/>
    <property type="evidence" value="ECO:0007669"/>
    <property type="project" value="UniProtKB-UniRule"/>
</dbReference>
<dbReference type="Gene3D" id="3.40.50.880">
    <property type="match status" value="1"/>
</dbReference>
<evidence type="ECO:0000259" key="14">
    <source>
        <dbReference type="SMART" id="SM01097"/>
    </source>
</evidence>
<feature type="domain" description="Carbamoyl-phosphate synthase small subunit N-terminal" evidence="14">
    <location>
        <begin position="15"/>
        <end position="149"/>
    </location>
</feature>
<keyword evidence="10 13" id="KW-0665">Pyrimidine biosynthesis</keyword>
<feature type="binding site" evidence="13">
    <location>
        <position position="329"/>
    </location>
    <ligand>
        <name>L-glutamine</name>
        <dbReference type="ChEBI" id="CHEBI:58359"/>
    </ligand>
</feature>
<dbReference type="InterPro" id="IPR050472">
    <property type="entry name" value="Anth_synth/Amidotransfase"/>
</dbReference>
<dbReference type="EMBL" id="UIGB01000001">
    <property type="protein sequence ID" value="SUU83982.1"/>
    <property type="molecule type" value="Genomic_DNA"/>
</dbReference>
<proteinExistence type="inferred from homology"/>
<evidence type="ECO:0000256" key="11">
    <source>
        <dbReference type="ARBA" id="ARBA00048816"/>
    </source>
</evidence>
<dbReference type="InterPro" id="IPR035686">
    <property type="entry name" value="CPSase_GATase1"/>
</dbReference>
<dbReference type="PANTHER" id="PTHR43418:SF7">
    <property type="entry name" value="CARBAMOYL-PHOSPHATE SYNTHASE SMALL CHAIN"/>
    <property type="match status" value="1"/>
</dbReference>
<evidence type="ECO:0000256" key="8">
    <source>
        <dbReference type="ARBA" id="ARBA00022840"/>
    </source>
</evidence>
<dbReference type="GO" id="GO:0006526">
    <property type="term" value="P:L-arginine biosynthetic process"/>
    <property type="evidence" value="ECO:0007669"/>
    <property type="project" value="UniProtKB-UniRule"/>
</dbReference>
<dbReference type="GO" id="GO:0006207">
    <property type="term" value="P:'de novo' pyrimidine nucleobase biosynthetic process"/>
    <property type="evidence" value="ECO:0007669"/>
    <property type="project" value="InterPro"/>
</dbReference>
<feature type="binding site" evidence="13">
    <location>
        <position position="258"/>
    </location>
    <ligand>
        <name>L-glutamine</name>
        <dbReference type="ChEBI" id="CHEBI:58359"/>
    </ligand>
</feature>
<dbReference type="EC" id="6.3.5.5" evidence="13"/>
<dbReference type="GO" id="GO:0005524">
    <property type="term" value="F:ATP binding"/>
    <property type="evidence" value="ECO:0007669"/>
    <property type="project" value="UniProtKB-UniRule"/>
</dbReference>
<dbReference type="GO" id="GO:0006541">
    <property type="term" value="P:glutamine metabolic process"/>
    <property type="evidence" value="ECO:0007669"/>
    <property type="project" value="InterPro"/>
</dbReference>
<feature type="binding site" evidence="13">
    <location>
        <position position="59"/>
    </location>
    <ligand>
        <name>L-glutamine</name>
        <dbReference type="ChEBI" id="CHEBI:58359"/>
    </ligand>
</feature>
<dbReference type="SMART" id="SM01097">
    <property type="entry name" value="CPSase_sm_chain"/>
    <property type="match status" value="1"/>
</dbReference>
<dbReference type="Gene3D" id="3.50.30.20">
    <property type="entry name" value="Carbamoyl-phosphate synthase small subunit, N-terminal domain"/>
    <property type="match status" value="1"/>
</dbReference>
<feature type="binding site" evidence="13">
    <location>
        <position position="289"/>
    </location>
    <ligand>
        <name>L-glutamine</name>
        <dbReference type="ChEBI" id="CHEBI:58359"/>
    </ligand>
</feature>
<keyword evidence="5 13" id="KW-0436">Ligase</keyword>